<evidence type="ECO:0000313" key="7">
    <source>
        <dbReference type="EMBL" id="MEQ2440664.1"/>
    </source>
</evidence>
<gene>
    <name evidence="6 7" type="primary">prmA</name>
    <name evidence="7" type="ORF">WMO26_07480</name>
</gene>
<dbReference type="GO" id="GO:0032259">
    <property type="term" value="P:methylation"/>
    <property type="evidence" value="ECO:0007669"/>
    <property type="project" value="UniProtKB-KW"/>
</dbReference>
<dbReference type="InterPro" id="IPR050078">
    <property type="entry name" value="Ribosomal_L11_MeTrfase_PrmA"/>
</dbReference>
<reference evidence="7 8" key="1">
    <citation type="submission" date="2024-03" db="EMBL/GenBank/DDBJ databases">
        <title>Human intestinal bacterial collection.</title>
        <authorList>
            <person name="Pauvert C."/>
            <person name="Hitch T.C.A."/>
            <person name="Clavel T."/>
        </authorList>
    </citation>
    <scope>NUCLEOTIDE SEQUENCE [LARGE SCALE GENOMIC DNA]</scope>
    <source>
        <strain evidence="7 8">CLA-JM-H44</strain>
    </source>
</reference>
<accession>A0ABV1E030</accession>
<evidence type="ECO:0000256" key="1">
    <source>
        <dbReference type="ARBA" id="ARBA00009741"/>
    </source>
</evidence>
<evidence type="ECO:0000256" key="6">
    <source>
        <dbReference type="HAMAP-Rule" id="MF_00735"/>
    </source>
</evidence>
<comment type="subcellular location">
    <subcellularLocation>
        <location evidence="6">Cytoplasm</location>
    </subcellularLocation>
</comment>
<comment type="function">
    <text evidence="6">Methylates ribosomal protein L11.</text>
</comment>
<dbReference type="InterPro" id="IPR029063">
    <property type="entry name" value="SAM-dependent_MTases_sf"/>
</dbReference>
<dbReference type="Pfam" id="PF06325">
    <property type="entry name" value="PrmA"/>
    <property type="match status" value="1"/>
</dbReference>
<keyword evidence="4 6" id="KW-0808">Transferase</keyword>
<keyword evidence="7" id="KW-0689">Ribosomal protein</keyword>
<evidence type="ECO:0000256" key="4">
    <source>
        <dbReference type="ARBA" id="ARBA00022679"/>
    </source>
</evidence>
<protein>
    <recommendedName>
        <fullName evidence="6">Ribosomal protein L11 methyltransferase</fullName>
        <shortName evidence="6">L11 Mtase</shortName>
        <ecNumber evidence="6">2.1.1.-</ecNumber>
    </recommendedName>
</protein>
<organism evidence="7 8">
    <name type="scientific">Solibaculum intestinale</name>
    <dbReference type="NCBI Taxonomy" id="3133165"/>
    <lineage>
        <taxon>Bacteria</taxon>
        <taxon>Bacillati</taxon>
        <taxon>Bacillota</taxon>
        <taxon>Clostridia</taxon>
        <taxon>Eubacteriales</taxon>
        <taxon>Oscillospiraceae</taxon>
        <taxon>Solibaculum</taxon>
    </lineage>
</organism>
<dbReference type="InterPro" id="IPR004498">
    <property type="entry name" value="Ribosomal_PrmA_MeTrfase"/>
</dbReference>
<name>A0ABV1E030_9FIRM</name>
<comment type="similarity">
    <text evidence="1 6">Belongs to the methyltransferase superfamily. PrmA family.</text>
</comment>
<dbReference type="PANTHER" id="PTHR43648">
    <property type="entry name" value="ELECTRON TRANSFER FLAVOPROTEIN BETA SUBUNIT LYSINE METHYLTRANSFERASE"/>
    <property type="match status" value="1"/>
</dbReference>
<dbReference type="EC" id="2.1.1.-" evidence="6"/>
<dbReference type="RefSeq" id="WP_349219355.1">
    <property type="nucleotide sequence ID" value="NZ_JBBMFD010000010.1"/>
</dbReference>
<feature type="binding site" evidence="6">
    <location>
        <position position="177"/>
    </location>
    <ligand>
        <name>S-adenosyl-L-methionine</name>
        <dbReference type="ChEBI" id="CHEBI:59789"/>
    </ligand>
</feature>
<feature type="binding site" evidence="6">
    <location>
        <position position="156"/>
    </location>
    <ligand>
        <name>S-adenosyl-L-methionine</name>
        <dbReference type="ChEBI" id="CHEBI:59789"/>
    </ligand>
</feature>
<dbReference type="SUPFAM" id="SSF53335">
    <property type="entry name" value="S-adenosyl-L-methionine-dependent methyltransferases"/>
    <property type="match status" value="1"/>
</dbReference>
<sequence>MEWTEVTITVPTRYTDAAADIAQMTVPYGLYLEDYSDLEEGAREIAHIDLIDEDLLRKDRTHSIVHIYLSPEANPTEALSFLTERYTAEKIPHTLNTAAIREEDWANNWKQYFKPLTVGERLLICPLWEDVPHTKGRKVLRIDPGAAFGTGGHNTTRLCLAMLERVIAPGCELLDVGCGSGILSIAGLLLGASRAVGVDIDPLAVKTAAENGRLNGMEPPAFTALAGDLVTQVQGTFAVVVSNIVADAIISLSSSIDRHLAHGGVWITSGIIDTREPDVLAAFEENGFAVVDRMEDGGWLCFACKRKEG</sequence>
<dbReference type="PIRSF" id="PIRSF000401">
    <property type="entry name" value="RPL11_MTase"/>
    <property type="match status" value="1"/>
</dbReference>
<dbReference type="NCBIfam" id="TIGR00406">
    <property type="entry name" value="prmA"/>
    <property type="match status" value="1"/>
</dbReference>
<keyword evidence="7" id="KW-0687">Ribonucleoprotein</keyword>
<evidence type="ECO:0000256" key="2">
    <source>
        <dbReference type="ARBA" id="ARBA00022490"/>
    </source>
</evidence>
<proteinExistence type="inferred from homology"/>
<dbReference type="GO" id="GO:0005840">
    <property type="term" value="C:ribosome"/>
    <property type="evidence" value="ECO:0007669"/>
    <property type="project" value="UniProtKB-KW"/>
</dbReference>
<dbReference type="PANTHER" id="PTHR43648:SF1">
    <property type="entry name" value="ELECTRON TRANSFER FLAVOPROTEIN BETA SUBUNIT LYSINE METHYLTRANSFERASE"/>
    <property type="match status" value="1"/>
</dbReference>
<keyword evidence="3 6" id="KW-0489">Methyltransferase</keyword>
<comment type="caution">
    <text evidence="7">The sequence shown here is derived from an EMBL/GenBank/DDBJ whole genome shotgun (WGS) entry which is preliminary data.</text>
</comment>
<evidence type="ECO:0000313" key="8">
    <source>
        <dbReference type="Proteomes" id="UP001489509"/>
    </source>
</evidence>
<dbReference type="Gene3D" id="3.40.50.150">
    <property type="entry name" value="Vaccinia Virus protein VP39"/>
    <property type="match status" value="1"/>
</dbReference>
<keyword evidence="5 6" id="KW-0949">S-adenosyl-L-methionine</keyword>
<evidence type="ECO:0000256" key="5">
    <source>
        <dbReference type="ARBA" id="ARBA00022691"/>
    </source>
</evidence>
<evidence type="ECO:0000256" key="3">
    <source>
        <dbReference type="ARBA" id="ARBA00022603"/>
    </source>
</evidence>
<dbReference type="EMBL" id="JBBMFD010000010">
    <property type="protein sequence ID" value="MEQ2440664.1"/>
    <property type="molecule type" value="Genomic_DNA"/>
</dbReference>
<feature type="binding site" evidence="6">
    <location>
        <position position="199"/>
    </location>
    <ligand>
        <name>S-adenosyl-L-methionine</name>
        <dbReference type="ChEBI" id="CHEBI:59789"/>
    </ligand>
</feature>
<comment type="catalytic activity">
    <reaction evidence="6">
        <text>L-lysyl-[protein] + 3 S-adenosyl-L-methionine = N(6),N(6),N(6)-trimethyl-L-lysyl-[protein] + 3 S-adenosyl-L-homocysteine + 3 H(+)</text>
        <dbReference type="Rhea" id="RHEA:54192"/>
        <dbReference type="Rhea" id="RHEA-COMP:9752"/>
        <dbReference type="Rhea" id="RHEA-COMP:13826"/>
        <dbReference type="ChEBI" id="CHEBI:15378"/>
        <dbReference type="ChEBI" id="CHEBI:29969"/>
        <dbReference type="ChEBI" id="CHEBI:57856"/>
        <dbReference type="ChEBI" id="CHEBI:59789"/>
        <dbReference type="ChEBI" id="CHEBI:61961"/>
    </reaction>
</comment>
<dbReference type="GO" id="GO:0008168">
    <property type="term" value="F:methyltransferase activity"/>
    <property type="evidence" value="ECO:0007669"/>
    <property type="project" value="UniProtKB-KW"/>
</dbReference>
<keyword evidence="2 6" id="KW-0963">Cytoplasm</keyword>
<feature type="binding site" evidence="6">
    <location>
        <position position="243"/>
    </location>
    <ligand>
        <name>S-adenosyl-L-methionine</name>
        <dbReference type="ChEBI" id="CHEBI:59789"/>
    </ligand>
</feature>
<keyword evidence="8" id="KW-1185">Reference proteome</keyword>
<dbReference type="HAMAP" id="MF_00735">
    <property type="entry name" value="Methyltr_PrmA"/>
    <property type="match status" value="1"/>
</dbReference>
<dbReference type="Proteomes" id="UP001489509">
    <property type="component" value="Unassembled WGS sequence"/>
</dbReference>
<dbReference type="CDD" id="cd02440">
    <property type="entry name" value="AdoMet_MTases"/>
    <property type="match status" value="1"/>
</dbReference>